<accession>A0A4D6WXF0</accession>
<evidence type="ECO:0000256" key="1">
    <source>
        <dbReference type="SAM" id="Phobius"/>
    </source>
</evidence>
<keyword evidence="1" id="KW-0812">Transmembrane</keyword>
<dbReference type="EMBL" id="MK814681">
    <property type="protein sequence ID" value="QCI07351.1"/>
    <property type="molecule type" value="Genomic_DNA"/>
</dbReference>
<proteinExistence type="predicted"/>
<geneLocation type="plastid" evidence="2"/>
<keyword evidence="1" id="KW-0472">Membrane</keyword>
<feature type="transmembrane region" description="Helical" evidence="1">
    <location>
        <begin position="182"/>
        <end position="202"/>
    </location>
</feature>
<dbReference type="AlphaFoldDB" id="A0A4D6WXF0"/>
<keyword evidence="1" id="KW-1133">Transmembrane helix</keyword>
<keyword evidence="2" id="KW-0934">Plastid</keyword>
<organism evidence="2">
    <name type="scientific">Leiomenia cribrosa</name>
    <dbReference type="NCBI Taxonomy" id="217483"/>
    <lineage>
        <taxon>Eukaryota</taxon>
        <taxon>Rhodophyta</taxon>
        <taxon>Florideophyceae</taxon>
        <taxon>Rhodymeniophycidae</taxon>
        <taxon>Gigartinales</taxon>
        <taxon>Kallymeniaceae</taxon>
        <taxon>Leiomenia</taxon>
    </lineage>
</organism>
<gene>
    <name evidence="2" type="primary">orf267</name>
</gene>
<feature type="transmembrane region" description="Helical" evidence="1">
    <location>
        <begin position="31"/>
        <end position="61"/>
    </location>
</feature>
<name>A0A4D6WXF0_9FLOR</name>
<reference evidence="2" key="2">
    <citation type="submission" date="2019-04" db="EMBL/GenBank/DDBJ databases">
        <authorList>
            <person name="Pasella M."/>
        </authorList>
    </citation>
    <scope>NUCLEOTIDE SEQUENCE</scope>
    <source>
        <strain evidence="2">HV05337</strain>
    </source>
</reference>
<reference evidence="2" key="1">
    <citation type="journal article" date="2019" name="Mol. Phylogenet. Evol.">
        <title>Morphological evolution and classification of the red algal order Ceramiales inferred using plastid phylogenomics.</title>
        <authorList>
            <person name="Diaz-Tapia P."/>
            <person name="Pasella M.M."/>
            <person name="Verbruggen H."/>
            <person name="Maggs C.A."/>
        </authorList>
    </citation>
    <scope>NUCLEOTIDE SEQUENCE</scope>
    <source>
        <strain evidence="2">HV05337</strain>
    </source>
</reference>
<evidence type="ECO:0000313" key="2">
    <source>
        <dbReference type="EMBL" id="QCI07351.1"/>
    </source>
</evidence>
<protein>
    <submittedName>
        <fullName evidence="2">Uncharacterized protein</fullName>
    </submittedName>
</protein>
<sequence>MLINLLETMFFDQYIISPRTWIHKINNNMKIFFIFIILLILPYIDYFYIIGIIAIYILIILCLKIPKNTLLKIHYIIFSLFIFTLNIYFSTFTLNKHLFLIETTSIIFKQTIIIKIYNQQKTVFKFKKYYYILLFPKYLIKIIVIYLAYFISLNILYKTTKYENIIIYYLMNYFITKNTKKILIITFASNFLNLVTNQLYFIEISIKLRNEKYIFSVYVYYYALKELLNNIFKEIKRISCILYCREINYKNLRILNIYDSQFKTLIL</sequence>
<feature type="transmembrane region" description="Helical" evidence="1">
    <location>
        <begin position="73"/>
        <end position="92"/>
    </location>
</feature>
<feature type="transmembrane region" description="Helical" evidence="1">
    <location>
        <begin position="129"/>
        <end position="151"/>
    </location>
</feature>